<comment type="caution">
    <text evidence="1">The sequence shown here is derived from an EMBL/GenBank/DDBJ whole genome shotgun (WGS) entry which is preliminary data.</text>
</comment>
<dbReference type="EMBL" id="BPLR01019701">
    <property type="protein sequence ID" value="GIX70881.1"/>
    <property type="molecule type" value="Genomic_DNA"/>
</dbReference>
<organism evidence="1 2">
    <name type="scientific">Caerostris extrusa</name>
    <name type="common">Bark spider</name>
    <name type="synonym">Caerostris bankana</name>
    <dbReference type="NCBI Taxonomy" id="172846"/>
    <lineage>
        <taxon>Eukaryota</taxon>
        <taxon>Metazoa</taxon>
        <taxon>Ecdysozoa</taxon>
        <taxon>Arthropoda</taxon>
        <taxon>Chelicerata</taxon>
        <taxon>Arachnida</taxon>
        <taxon>Araneae</taxon>
        <taxon>Araneomorphae</taxon>
        <taxon>Entelegynae</taxon>
        <taxon>Araneoidea</taxon>
        <taxon>Araneidae</taxon>
        <taxon>Caerostris</taxon>
    </lineage>
</organism>
<proteinExistence type="predicted"/>
<name>A0AAV4MFS0_CAEEX</name>
<gene>
    <name evidence="1" type="ORF">CEXT_297351</name>
</gene>
<evidence type="ECO:0000313" key="1">
    <source>
        <dbReference type="EMBL" id="GIX70881.1"/>
    </source>
</evidence>
<accession>A0AAV4MFS0</accession>
<dbReference type="Proteomes" id="UP001054945">
    <property type="component" value="Unassembled WGS sequence"/>
</dbReference>
<protein>
    <submittedName>
        <fullName evidence="1">Uncharacterized protein</fullName>
    </submittedName>
</protein>
<evidence type="ECO:0000313" key="2">
    <source>
        <dbReference type="Proteomes" id="UP001054945"/>
    </source>
</evidence>
<sequence length="110" mass="11771">MKPCIDSSQSNSCWLFSVNNSGRTCIGDAALCTYTCGARALSGCHLGAIPTHTPRTQWGKSEWPSTVQFGGTVQGCPREGGPLSRIEQGLNERSLQICPFLAKSTHESTP</sequence>
<dbReference type="AlphaFoldDB" id="A0AAV4MFS0"/>
<keyword evidence="2" id="KW-1185">Reference proteome</keyword>
<reference evidence="1 2" key="1">
    <citation type="submission" date="2021-06" db="EMBL/GenBank/DDBJ databases">
        <title>Caerostris extrusa draft genome.</title>
        <authorList>
            <person name="Kono N."/>
            <person name="Arakawa K."/>
        </authorList>
    </citation>
    <scope>NUCLEOTIDE SEQUENCE [LARGE SCALE GENOMIC DNA]</scope>
</reference>